<evidence type="ECO:0000313" key="6">
    <source>
        <dbReference type="Proteomes" id="UP001206895"/>
    </source>
</evidence>
<keyword evidence="1" id="KW-0378">Hydrolase</keyword>
<keyword evidence="3" id="KW-0472">Membrane</keyword>
<feature type="region of interest" description="Disordered" evidence="2">
    <location>
        <begin position="1"/>
        <end position="23"/>
    </location>
</feature>
<evidence type="ECO:0000256" key="1">
    <source>
        <dbReference type="ARBA" id="ARBA00022801"/>
    </source>
</evidence>
<keyword evidence="6" id="KW-1185">Reference proteome</keyword>
<organism evidence="5 6">
    <name type="scientific">Williamsia maris</name>
    <dbReference type="NCBI Taxonomy" id="72806"/>
    <lineage>
        <taxon>Bacteria</taxon>
        <taxon>Bacillati</taxon>
        <taxon>Actinomycetota</taxon>
        <taxon>Actinomycetes</taxon>
        <taxon>Mycobacteriales</taxon>
        <taxon>Nocardiaceae</taxon>
        <taxon>Williamsia</taxon>
    </lineage>
</organism>
<keyword evidence="3" id="KW-0812">Transmembrane</keyword>
<name>A0ABT1HJH8_9NOCA</name>
<dbReference type="SUPFAM" id="SSF53474">
    <property type="entry name" value="alpha/beta-Hydrolases"/>
    <property type="match status" value="1"/>
</dbReference>
<proteinExistence type="predicted"/>
<dbReference type="InterPro" id="IPR000073">
    <property type="entry name" value="AB_hydrolase_1"/>
</dbReference>
<reference evidence="5 6" key="1">
    <citation type="submission" date="2022-06" db="EMBL/GenBank/DDBJ databases">
        <title>Genomic Encyclopedia of Archaeal and Bacterial Type Strains, Phase II (KMG-II): from individual species to whole genera.</title>
        <authorList>
            <person name="Goeker M."/>
        </authorList>
    </citation>
    <scope>NUCLEOTIDE SEQUENCE [LARGE SCALE GENOMIC DNA]</scope>
    <source>
        <strain evidence="5 6">DSM 44693</strain>
    </source>
</reference>
<comment type="caution">
    <text evidence="5">The sequence shown here is derived from an EMBL/GenBank/DDBJ whole genome shotgun (WGS) entry which is preliminary data.</text>
</comment>
<dbReference type="PANTHER" id="PTHR43798">
    <property type="entry name" value="MONOACYLGLYCEROL LIPASE"/>
    <property type="match status" value="1"/>
</dbReference>
<keyword evidence="3" id="KW-1133">Transmembrane helix</keyword>
<sequence length="372" mass="39964">MTDRPSRFEHTQREVNPPMSSSSKALTGLAVAGGVGVGAAGIGVGTILTALVRSALTAAPPVDDGPDHLLDRPRATPERIAVRAADGNPINVLAYGPADGDLIVAAHGWTCNTRHWWAQINDFADTCRVVVYDQRGHGETPLGKTKLSTDLLGSDLQSVLQAVVPPDRRAIIAGHSMGGMSVLAWAANHPSSVDRFARGVVLTSTAAVEIMQNLAVIPEGLPRFTRPLEYAVGRMIATTPLPLPHTTVSPKMAQYIALNTQARPAHVEFCDRMISECPAVARARWGAAMLDLDVWQGVLNLTVPTAVVVGTDDRLTPRKHSDAIAATLEEAGHLHEYLVLPHTGHMSNIEEHDAYNRPLTEMLEKTTHRAHI</sequence>
<evidence type="ECO:0000256" key="2">
    <source>
        <dbReference type="SAM" id="MobiDB-lite"/>
    </source>
</evidence>
<dbReference type="EMBL" id="JAMTCJ010000004">
    <property type="protein sequence ID" value="MCP2178095.1"/>
    <property type="molecule type" value="Genomic_DNA"/>
</dbReference>
<feature type="transmembrane region" description="Helical" evidence="3">
    <location>
        <begin position="29"/>
        <end position="52"/>
    </location>
</feature>
<dbReference type="PANTHER" id="PTHR43798:SF31">
    <property type="entry name" value="AB HYDROLASE SUPERFAMILY PROTEIN YCLE"/>
    <property type="match status" value="1"/>
</dbReference>
<dbReference type="InterPro" id="IPR029058">
    <property type="entry name" value="AB_hydrolase_fold"/>
</dbReference>
<dbReference type="Gene3D" id="3.40.50.1820">
    <property type="entry name" value="alpha/beta hydrolase"/>
    <property type="match status" value="1"/>
</dbReference>
<protein>
    <submittedName>
        <fullName evidence="5">Pimeloyl-ACP methyl ester carboxylesterase</fullName>
    </submittedName>
</protein>
<evidence type="ECO:0000256" key="3">
    <source>
        <dbReference type="SAM" id="Phobius"/>
    </source>
</evidence>
<gene>
    <name evidence="5" type="ORF">LX13_003936</name>
</gene>
<accession>A0ABT1HJH8</accession>
<dbReference type="InterPro" id="IPR050266">
    <property type="entry name" value="AB_hydrolase_sf"/>
</dbReference>
<feature type="compositionally biased region" description="Basic and acidic residues" evidence="2">
    <location>
        <begin position="1"/>
        <end position="13"/>
    </location>
</feature>
<feature type="domain" description="AB hydrolase-1" evidence="4">
    <location>
        <begin position="102"/>
        <end position="351"/>
    </location>
</feature>
<evidence type="ECO:0000259" key="4">
    <source>
        <dbReference type="Pfam" id="PF00561"/>
    </source>
</evidence>
<evidence type="ECO:0000313" key="5">
    <source>
        <dbReference type="EMBL" id="MCP2178095.1"/>
    </source>
</evidence>
<dbReference type="Pfam" id="PF00561">
    <property type="entry name" value="Abhydrolase_1"/>
    <property type="match status" value="1"/>
</dbReference>
<dbReference type="Proteomes" id="UP001206895">
    <property type="component" value="Unassembled WGS sequence"/>
</dbReference>